<comment type="similarity">
    <text evidence="7">Belongs to the binding-protein-dependent transport system permease family.</text>
</comment>
<dbReference type="AlphaFoldDB" id="A0A329LLP0"/>
<organism evidence="9 10">
    <name type="scientific">Paenibacillus contaminans</name>
    <dbReference type="NCBI Taxonomy" id="450362"/>
    <lineage>
        <taxon>Bacteria</taxon>
        <taxon>Bacillati</taxon>
        <taxon>Bacillota</taxon>
        <taxon>Bacilli</taxon>
        <taxon>Bacillales</taxon>
        <taxon>Paenibacillaceae</taxon>
        <taxon>Paenibacillus</taxon>
    </lineage>
</organism>
<name>A0A329LLP0_9BACL</name>
<dbReference type="Pfam" id="PF00528">
    <property type="entry name" value="BPD_transp_1"/>
    <property type="match status" value="1"/>
</dbReference>
<comment type="caution">
    <text evidence="9">The sequence shown here is derived from an EMBL/GenBank/DDBJ whole genome shotgun (WGS) entry which is preliminary data.</text>
</comment>
<feature type="domain" description="ABC transmembrane type-1" evidence="8">
    <location>
        <begin position="78"/>
        <end position="278"/>
    </location>
</feature>
<sequence length="296" mass="32508">MSDIAYQTKRSQLEQACIHILLGLVAFAALFPLVYVAIVSITPLSEVARNGGFSILPRQVTFGAYEAVFASPLVPKALQVTILVTVVGTLANLMFTALLAYPLSKRSLPMRSVILLFLLFTLVFGGGLIPTYLVVHATGLVNTLFALFVPTLVNTFYLLIMKTFFESLPEELIEAARIDGYGEFRLLFSVVLPLSKPVMATMALFYGVAHWNEFFAGIIYINDSNLMPLQVVLRNMLAGSTISSELQTLNPQLAAKLPGETFKMALVVVSTMPIMFVYPFLQKYMTQGMMLGAIKG</sequence>
<keyword evidence="3" id="KW-1003">Cell membrane</keyword>
<evidence type="ECO:0000256" key="5">
    <source>
        <dbReference type="ARBA" id="ARBA00022989"/>
    </source>
</evidence>
<feature type="transmembrane region" description="Helical" evidence="7">
    <location>
        <begin position="20"/>
        <end position="41"/>
    </location>
</feature>
<keyword evidence="5 7" id="KW-1133">Transmembrane helix</keyword>
<dbReference type="GO" id="GO:0055085">
    <property type="term" value="P:transmembrane transport"/>
    <property type="evidence" value="ECO:0007669"/>
    <property type="project" value="InterPro"/>
</dbReference>
<keyword evidence="4 7" id="KW-0812">Transmembrane</keyword>
<reference evidence="9 10" key="1">
    <citation type="journal article" date="2009" name="Int. J. Syst. Evol. Microbiol.">
        <title>Paenibacillus contaminans sp. nov., isolated from a contaminated laboratory plate.</title>
        <authorList>
            <person name="Chou J.H."/>
            <person name="Lee J.H."/>
            <person name="Lin M.C."/>
            <person name="Chang P.S."/>
            <person name="Arun A.B."/>
            <person name="Young C.C."/>
            <person name="Chen W.M."/>
        </authorList>
    </citation>
    <scope>NUCLEOTIDE SEQUENCE [LARGE SCALE GENOMIC DNA]</scope>
    <source>
        <strain evidence="9 10">CKOBP-6</strain>
    </source>
</reference>
<feature type="transmembrane region" description="Helical" evidence="7">
    <location>
        <begin position="262"/>
        <end position="281"/>
    </location>
</feature>
<dbReference type="RefSeq" id="WP_113036917.1">
    <property type="nucleotide sequence ID" value="NZ_QMFB01000064.1"/>
</dbReference>
<dbReference type="OrthoDB" id="9810086at2"/>
<dbReference type="GO" id="GO:0005886">
    <property type="term" value="C:plasma membrane"/>
    <property type="evidence" value="ECO:0007669"/>
    <property type="project" value="UniProtKB-SubCell"/>
</dbReference>
<keyword evidence="10" id="KW-1185">Reference proteome</keyword>
<dbReference type="EMBL" id="QMFB01000064">
    <property type="protein sequence ID" value="RAV08170.1"/>
    <property type="molecule type" value="Genomic_DNA"/>
</dbReference>
<evidence type="ECO:0000256" key="2">
    <source>
        <dbReference type="ARBA" id="ARBA00022448"/>
    </source>
</evidence>
<evidence type="ECO:0000313" key="10">
    <source>
        <dbReference type="Proteomes" id="UP000250369"/>
    </source>
</evidence>
<feature type="transmembrane region" description="Helical" evidence="7">
    <location>
        <begin position="145"/>
        <end position="165"/>
    </location>
</feature>
<feature type="transmembrane region" description="Helical" evidence="7">
    <location>
        <begin position="77"/>
        <end position="101"/>
    </location>
</feature>
<dbReference type="CDD" id="cd06261">
    <property type="entry name" value="TM_PBP2"/>
    <property type="match status" value="1"/>
</dbReference>
<evidence type="ECO:0000259" key="8">
    <source>
        <dbReference type="PROSITE" id="PS50928"/>
    </source>
</evidence>
<dbReference type="PANTHER" id="PTHR43744:SF9">
    <property type="entry name" value="POLYGALACTURONAN_RHAMNOGALACTURONAN TRANSPORT SYSTEM PERMEASE PROTEIN YTCP"/>
    <property type="match status" value="1"/>
</dbReference>
<keyword evidence="6 7" id="KW-0472">Membrane</keyword>
<evidence type="ECO:0000313" key="9">
    <source>
        <dbReference type="EMBL" id="RAV08170.1"/>
    </source>
</evidence>
<dbReference type="Gene3D" id="1.10.3720.10">
    <property type="entry name" value="MetI-like"/>
    <property type="match status" value="1"/>
</dbReference>
<dbReference type="PROSITE" id="PS50928">
    <property type="entry name" value="ABC_TM1"/>
    <property type="match status" value="1"/>
</dbReference>
<comment type="subcellular location">
    <subcellularLocation>
        <location evidence="1 7">Cell membrane</location>
        <topology evidence="1 7">Multi-pass membrane protein</topology>
    </subcellularLocation>
</comment>
<dbReference type="InterPro" id="IPR035906">
    <property type="entry name" value="MetI-like_sf"/>
</dbReference>
<dbReference type="SUPFAM" id="SSF161098">
    <property type="entry name" value="MetI-like"/>
    <property type="match status" value="1"/>
</dbReference>
<dbReference type="Proteomes" id="UP000250369">
    <property type="component" value="Unassembled WGS sequence"/>
</dbReference>
<feature type="transmembrane region" description="Helical" evidence="7">
    <location>
        <begin position="113"/>
        <end position="133"/>
    </location>
</feature>
<evidence type="ECO:0000256" key="3">
    <source>
        <dbReference type="ARBA" id="ARBA00022475"/>
    </source>
</evidence>
<proteinExistence type="inferred from homology"/>
<keyword evidence="2 7" id="KW-0813">Transport</keyword>
<protein>
    <submittedName>
        <fullName evidence="9">ABC transporter permease</fullName>
    </submittedName>
</protein>
<evidence type="ECO:0000256" key="1">
    <source>
        <dbReference type="ARBA" id="ARBA00004651"/>
    </source>
</evidence>
<feature type="transmembrane region" description="Helical" evidence="7">
    <location>
        <begin position="186"/>
        <end position="206"/>
    </location>
</feature>
<accession>A0A329LLP0</accession>
<gene>
    <name evidence="9" type="ORF">DQG23_41435</name>
</gene>
<evidence type="ECO:0000256" key="6">
    <source>
        <dbReference type="ARBA" id="ARBA00023136"/>
    </source>
</evidence>
<dbReference type="InterPro" id="IPR000515">
    <property type="entry name" value="MetI-like"/>
</dbReference>
<evidence type="ECO:0000256" key="4">
    <source>
        <dbReference type="ARBA" id="ARBA00022692"/>
    </source>
</evidence>
<evidence type="ECO:0000256" key="7">
    <source>
        <dbReference type="RuleBase" id="RU363032"/>
    </source>
</evidence>
<dbReference type="PANTHER" id="PTHR43744">
    <property type="entry name" value="ABC TRANSPORTER PERMEASE PROTEIN MG189-RELATED-RELATED"/>
    <property type="match status" value="1"/>
</dbReference>